<keyword evidence="4" id="KW-0378">Hydrolase</keyword>
<evidence type="ECO:0000256" key="2">
    <source>
        <dbReference type="ARBA" id="ARBA00022645"/>
    </source>
</evidence>
<evidence type="ECO:0000259" key="7">
    <source>
        <dbReference type="Pfam" id="PF02016"/>
    </source>
</evidence>
<dbReference type="RefSeq" id="WP_143849887.1">
    <property type="nucleotide sequence ID" value="NZ_VLXZ01000011.1"/>
</dbReference>
<evidence type="ECO:0000256" key="6">
    <source>
        <dbReference type="PIRSR" id="PIRSR028757-1"/>
    </source>
</evidence>
<dbReference type="InterPro" id="IPR040449">
    <property type="entry name" value="Peptidase_S66_N"/>
</dbReference>
<dbReference type="EMBL" id="VLXZ01000011">
    <property type="protein sequence ID" value="TSB45461.1"/>
    <property type="molecule type" value="Genomic_DNA"/>
</dbReference>
<dbReference type="OrthoDB" id="9807329at2"/>
<dbReference type="Proteomes" id="UP000318521">
    <property type="component" value="Unassembled WGS sequence"/>
</dbReference>
<accession>A0A553ZVE8</accession>
<name>A0A553ZVE8_9BACI</name>
<dbReference type="GO" id="GO:0008236">
    <property type="term" value="F:serine-type peptidase activity"/>
    <property type="evidence" value="ECO:0007669"/>
    <property type="project" value="UniProtKB-KW"/>
</dbReference>
<comment type="caution">
    <text evidence="9">The sequence shown here is derived from an EMBL/GenBank/DDBJ whole genome shotgun (WGS) entry which is preliminary data.</text>
</comment>
<dbReference type="InterPro" id="IPR003507">
    <property type="entry name" value="S66_fam"/>
</dbReference>
<dbReference type="SUPFAM" id="SSF141986">
    <property type="entry name" value="LD-carboxypeptidase A C-terminal domain-like"/>
    <property type="match status" value="1"/>
</dbReference>
<keyword evidence="2 9" id="KW-0121">Carboxypeptidase</keyword>
<feature type="domain" description="LD-carboxypeptidase N-terminal" evidence="7">
    <location>
        <begin position="12"/>
        <end position="128"/>
    </location>
</feature>
<organism evidence="9 10">
    <name type="scientific">Alkalicoccobacillus porphyridii</name>
    <dbReference type="NCBI Taxonomy" id="2597270"/>
    <lineage>
        <taxon>Bacteria</taxon>
        <taxon>Bacillati</taxon>
        <taxon>Bacillota</taxon>
        <taxon>Bacilli</taxon>
        <taxon>Bacillales</taxon>
        <taxon>Bacillaceae</taxon>
        <taxon>Alkalicoccobacillus</taxon>
    </lineage>
</organism>
<dbReference type="PIRSF" id="PIRSF028757">
    <property type="entry name" value="LD-carboxypeptidase"/>
    <property type="match status" value="1"/>
</dbReference>
<keyword evidence="10" id="KW-1185">Reference proteome</keyword>
<dbReference type="AlphaFoldDB" id="A0A553ZVE8"/>
<feature type="domain" description="LD-carboxypeptidase C-terminal" evidence="8">
    <location>
        <begin position="177"/>
        <end position="292"/>
    </location>
</feature>
<sequence length="308" mass="34255">MKPKMLQQGDTIGVVAPSSPPDMVKLKHGFRIYEKYGLKMKLSPLIAQREMYLAGTDEERAHNFMEMFLDPEVKGVFSAYGGYGSARMVEYLDFEGIQANPKVFWGYSDSTFLHLALYQQTGLVTFHGPMMSSDLGGEVDPLTELYLSQVMKPKIIIYDESISPLYVINQPAQPRTAPVIGGNLTLLISSLGTPFEINTLGKILFIEDVDEEPYRVDRMINQLRMAGKLAQAEAVIIGDFHRCFPRKRTESFSIEDILLHHVKKANVPAIGVMSAGHGNSTISFPLGANATIDFDNKTITFEPGLRGE</sequence>
<protein>
    <submittedName>
        <fullName evidence="9">LD-carboxypeptidase</fullName>
    </submittedName>
</protein>
<dbReference type="Pfam" id="PF02016">
    <property type="entry name" value="Peptidase_S66"/>
    <property type="match status" value="1"/>
</dbReference>
<feature type="active site" description="Charge relay system" evidence="6">
    <location>
        <position position="207"/>
    </location>
</feature>
<dbReference type="Gene3D" id="3.40.50.10740">
    <property type="entry name" value="Class I glutamine amidotransferase-like"/>
    <property type="match status" value="1"/>
</dbReference>
<dbReference type="InterPro" id="IPR029062">
    <property type="entry name" value="Class_I_gatase-like"/>
</dbReference>
<dbReference type="CDD" id="cd07025">
    <property type="entry name" value="Peptidase_S66"/>
    <property type="match status" value="1"/>
</dbReference>
<dbReference type="GO" id="GO:0004180">
    <property type="term" value="F:carboxypeptidase activity"/>
    <property type="evidence" value="ECO:0007669"/>
    <property type="project" value="UniProtKB-KW"/>
</dbReference>
<gene>
    <name evidence="9" type="ORF">FN960_16135</name>
</gene>
<evidence type="ECO:0000256" key="5">
    <source>
        <dbReference type="ARBA" id="ARBA00022825"/>
    </source>
</evidence>
<reference evidence="9 10" key="1">
    <citation type="submission" date="2019-07" db="EMBL/GenBank/DDBJ databases">
        <authorList>
            <person name="Park Y.J."/>
            <person name="Jeong S.E."/>
            <person name="Jung H.S."/>
        </authorList>
    </citation>
    <scope>NUCLEOTIDE SEQUENCE [LARGE SCALE GENOMIC DNA]</scope>
    <source>
        <strain evidence="10">P16(2019)</strain>
    </source>
</reference>
<keyword evidence="5" id="KW-0720">Serine protease</keyword>
<keyword evidence="3" id="KW-0645">Protease</keyword>
<dbReference type="GO" id="GO:0006508">
    <property type="term" value="P:proteolysis"/>
    <property type="evidence" value="ECO:0007669"/>
    <property type="project" value="UniProtKB-KW"/>
</dbReference>
<comment type="similarity">
    <text evidence="1">Belongs to the peptidase S66 family.</text>
</comment>
<dbReference type="SUPFAM" id="SSF52317">
    <property type="entry name" value="Class I glutamine amidotransferase-like"/>
    <property type="match status" value="1"/>
</dbReference>
<feature type="active site" description="Charge relay system" evidence="6">
    <location>
        <position position="277"/>
    </location>
</feature>
<evidence type="ECO:0000256" key="1">
    <source>
        <dbReference type="ARBA" id="ARBA00010233"/>
    </source>
</evidence>
<evidence type="ECO:0000256" key="4">
    <source>
        <dbReference type="ARBA" id="ARBA00022801"/>
    </source>
</evidence>
<dbReference type="Pfam" id="PF17676">
    <property type="entry name" value="Peptidase_S66C"/>
    <property type="match status" value="1"/>
</dbReference>
<dbReference type="Gene3D" id="3.50.30.60">
    <property type="entry name" value="LD-carboxypeptidase A C-terminal domain-like"/>
    <property type="match status" value="1"/>
</dbReference>
<dbReference type="InterPro" id="IPR040921">
    <property type="entry name" value="Peptidase_S66C"/>
</dbReference>
<dbReference type="PANTHER" id="PTHR30237">
    <property type="entry name" value="MURAMOYLTETRAPEPTIDE CARBOXYPEPTIDASE"/>
    <property type="match status" value="1"/>
</dbReference>
<evidence type="ECO:0000313" key="9">
    <source>
        <dbReference type="EMBL" id="TSB45461.1"/>
    </source>
</evidence>
<dbReference type="InterPro" id="IPR027478">
    <property type="entry name" value="LdcA_N"/>
</dbReference>
<evidence type="ECO:0000313" key="10">
    <source>
        <dbReference type="Proteomes" id="UP000318521"/>
    </source>
</evidence>
<feature type="active site" description="Nucleophile" evidence="6">
    <location>
        <position position="108"/>
    </location>
</feature>
<evidence type="ECO:0000256" key="3">
    <source>
        <dbReference type="ARBA" id="ARBA00022670"/>
    </source>
</evidence>
<dbReference type="PANTHER" id="PTHR30237:SF2">
    <property type="entry name" value="MUREIN TETRAPEPTIDE CARBOXYPEPTIDASE"/>
    <property type="match status" value="1"/>
</dbReference>
<dbReference type="InterPro" id="IPR027461">
    <property type="entry name" value="Carboxypeptidase_A_C_sf"/>
</dbReference>
<proteinExistence type="inferred from homology"/>
<evidence type="ECO:0000259" key="8">
    <source>
        <dbReference type="Pfam" id="PF17676"/>
    </source>
</evidence>